<feature type="transmembrane region" description="Helical" evidence="1">
    <location>
        <begin position="446"/>
        <end position="468"/>
    </location>
</feature>
<dbReference type="OrthoDB" id="86125at2"/>
<dbReference type="PANTHER" id="PTHR30354">
    <property type="entry name" value="GNT FAMILY GLUCONATE TRANSPORTER"/>
    <property type="match status" value="1"/>
</dbReference>
<gene>
    <name evidence="2" type="ORF">FEF26_09670</name>
</gene>
<feature type="transmembrane region" description="Helical" evidence="1">
    <location>
        <begin position="140"/>
        <end position="158"/>
    </location>
</feature>
<dbReference type="Proteomes" id="UP000310458">
    <property type="component" value="Unassembled WGS sequence"/>
</dbReference>
<comment type="caution">
    <text evidence="2">The sequence shown here is derived from an EMBL/GenBank/DDBJ whole genome shotgun (WGS) entry which is preliminary data.</text>
</comment>
<dbReference type="PANTHER" id="PTHR30354:SF7">
    <property type="entry name" value="BLL7963 PROTEIN"/>
    <property type="match status" value="1"/>
</dbReference>
<feature type="transmembrane region" description="Helical" evidence="1">
    <location>
        <begin position="31"/>
        <end position="48"/>
    </location>
</feature>
<keyword evidence="1" id="KW-1133">Transmembrane helix</keyword>
<feature type="transmembrane region" description="Helical" evidence="1">
    <location>
        <begin position="60"/>
        <end position="79"/>
    </location>
</feature>
<name>A0A5R9B9T6_9MICC</name>
<keyword evidence="1" id="KW-0472">Membrane</keyword>
<dbReference type="EMBL" id="VAVZ01000025">
    <property type="protein sequence ID" value="TLP96082.1"/>
    <property type="molecule type" value="Genomic_DNA"/>
</dbReference>
<evidence type="ECO:0000256" key="1">
    <source>
        <dbReference type="SAM" id="Phobius"/>
    </source>
</evidence>
<feature type="transmembrane region" description="Helical" evidence="1">
    <location>
        <begin position="326"/>
        <end position="350"/>
    </location>
</feature>
<evidence type="ECO:0000313" key="3">
    <source>
        <dbReference type="Proteomes" id="UP000310458"/>
    </source>
</evidence>
<protein>
    <submittedName>
        <fullName evidence="2">GntP family permease</fullName>
    </submittedName>
</protein>
<keyword evidence="1" id="KW-0812">Transmembrane</keyword>
<dbReference type="InterPro" id="IPR003474">
    <property type="entry name" value="Glcn_transporter"/>
</dbReference>
<reference evidence="2 3" key="1">
    <citation type="submission" date="2019-05" db="EMBL/GenBank/DDBJ databases">
        <title>Nesterenkonia sp. GY074 isolated from the Southern Atlantic Ocean.</title>
        <authorList>
            <person name="Zhang G."/>
        </authorList>
    </citation>
    <scope>NUCLEOTIDE SEQUENCE [LARGE SCALE GENOMIC DNA]</scope>
    <source>
        <strain evidence="2 3">GY074</strain>
    </source>
</reference>
<feature type="transmembrane region" description="Helical" evidence="1">
    <location>
        <begin position="178"/>
        <end position="199"/>
    </location>
</feature>
<organism evidence="2 3">
    <name type="scientific">Nesterenkonia salmonea</name>
    <dbReference type="NCBI Taxonomy" id="1804987"/>
    <lineage>
        <taxon>Bacteria</taxon>
        <taxon>Bacillati</taxon>
        <taxon>Actinomycetota</taxon>
        <taxon>Actinomycetes</taxon>
        <taxon>Micrococcales</taxon>
        <taxon>Micrococcaceae</taxon>
        <taxon>Nesterenkonia</taxon>
    </lineage>
</organism>
<sequence>MIFGIAGIIISLVLLITLAYRGVPVILAAPIASAVCLIFSGAPILASYTEIFMPAMADFVGSFFPVFLVGAVFGVLMTVTGYAESIARSVTGWVGSRSAIAATVITSALMTYGGISLFVVAFVMYPLARELFRVADIPRRLVPGTIALGIFTFTMTALPGSPQVQNIIPGQFFETGAYAGPGIGLLGGALIFGLGLLWLEYRRGSLIKKGEHFESKESEPIIGGSADDGSSHQVQTLAPANRVVPFIPLLTVFVVNFACTLLIFPALDWSYLEEEQFGGITMDSRSGLWAVLVAILVAILVLVALNAKNIRELKIGFTDGVKRSMLPIFSTASEVGYGAVVASVAAFAIVRDSVFNMGAGALWTSIMTTSITAGLTGSSSGGMTIALNALGDDLVAMAAADGTSLEAMHRLTAMAAGGLDTLPHSGAVVTLLIVCGLTHRQAYKDIGMVTLAIPVIVVLGLAGLVSAVGAF</sequence>
<dbReference type="AlphaFoldDB" id="A0A5R9B9T6"/>
<proteinExistence type="predicted"/>
<evidence type="ECO:0000313" key="2">
    <source>
        <dbReference type="EMBL" id="TLP96082.1"/>
    </source>
</evidence>
<accession>A0A5R9B9T6</accession>
<dbReference type="GO" id="GO:0005886">
    <property type="term" value="C:plasma membrane"/>
    <property type="evidence" value="ECO:0007669"/>
    <property type="project" value="TreeGrafter"/>
</dbReference>
<feature type="transmembrane region" description="Helical" evidence="1">
    <location>
        <begin position="243"/>
        <end position="267"/>
    </location>
</feature>
<feature type="transmembrane region" description="Helical" evidence="1">
    <location>
        <begin position="287"/>
        <end position="305"/>
    </location>
</feature>
<dbReference type="GO" id="GO:0015128">
    <property type="term" value="F:gluconate transmembrane transporter activity"/>
    <property type="evidence" value="ECO:0007669"/>
    <property type="project" value="InterPro"/>
</dbReference>
<keyword evidence="3" id="KW-1185">Reference proteome</keyword>
<feature type="transmembrane region" description="Helical" evidence="1">
    <location>
        <begin position="99"/>
        <end position="128"/>
    </location>
</feature>